<organism evidence="1 2">
    <name type="scientific">Vitrella brassicaformis (strain CCMP3155)</name>
    <dbReference type="NCBI Taxonomy" id="1169540"/>
    <lineage>
        <taxon>Eukaryota</taxon>
        <taxon>Sar</taxon>
        <taxon>Alveolata</taxon>
        <taxon>Colpodellida</taxon>
        <taxon>Vitrellaceae</taxon>
        <taxon>Vitrella</taxon>
    </lineage>
</organism>
<dbReference type="AlphaFoldDB" id="A0A0G4F243"/>
<name>A0A0G4F243_VITBC</name>
<dbReference type="Proteomes" id="UP000041254">
    <property type="component" value="Unassembled WGS sequence"/>
</dbReference>
<evidence type="ECO:0000313" key="1">
    <source>
        <dbReference type="EMBL" id="CEM05599.1"/>
    </source>
</evidence>
<keyword evidence="2" id="KW-1185">Reference proteome</keyword>
<dbReference type="EMBL" id="CDMY01000361">
    <property type="protein sequence ID" value="CEM05599.1"/>
    <property type="molecule type" value="Genomic_DNA"/>
</dbReference>
<dbReference type="VEuPathDB" id="CryptoDB:Vbra_2189"/>
<protein>
    <submittedName>
        <fullName evidence="1">Uncharacterized protein</fullName>
    </submittedName>
</protein>
<accession>A0A0G4F243</accession>
<dbReference type="InParanoid" id="A0A0G4F243"/>
<gene>
    <name evidence="1" type="ORF">Vbra_2189</name>
</gene>
<reference evidence="1 2" key="1">
    <citation type="submission" date="2014-11" db="EMBL/GenBank/DDBJ databases">
        <authorList>
            <person name="Zhu J."/>
            <person name="Qi W."/>
            <person name="Song R."/>
        </authorList>
    </citation>
    <scope>NUCLEOTIDE SEQUENCE [LARGE SCALE GENOMIC DNA]</scope>
</reference>
<sequence>MINRRSLVDDAQSAQRLVKSVNAIRRWQLSHMRDVSVAAATGQDSSDGRVREWQVTQTVQKLLGVLVPEI</sequence>
<proteinExistence type="predicted"/>
<evidence type="ECO:0000313" key="2">
    <source>
        <dbReference type="Proteomes" id="UP000041254"/>
    </source>
</evidence>